<evidence type="ECO:0000313" key="3">
    <source>
        <dbReference type="Proteomes" id="UP000321790"/>
    </source>
</evidence>
<keyword evidence="1" id="KW-0812">Transmembrane</keyword>
<gene>
    <name evidence="2" type="ORF">FUA26_14985</name>
</gene>
<comment type="caution">
    <text evidence="2">The sequence shown here is derived from an EMBL/GenBank/DDBJ whole genome shotgun (WGS) entry which is preliminary data.</text>
</comment>
<reference evidence="3" key="1">
    <citation type="submission" date="2019-08" db="EMBL/GenBank/DDBJ databases">
        <title>Seonamhaeicola sediminis sp. nov., isolated from marine sediment.</title>
        <authorList>
            <person name="Cao W.R."/>
        </authorList>
    </citation>
    <scope>NUCLEOTIDE SEQUENCE [LARGE SCALE GENOMIC DNA]</scope>
    <source>
        <strain evidence="3">Gy8</strain>
    </source>
</reference>
<organism evidence="2 3">
    <name type="scientific">Seonamhaeicola algicola</name>
    <dbReference type="NCBI Taxonomy" id="1719036"/>
    <lineage>
        <taxon>Bacteria</taxon>
        <taxon>Pseudomonadati</taxon>
        <taxon>Bacteroidota</taxon>
        <taxon>Flavobacteriia</taxon>
        <taxon>Flavobacteriales</taxon>
        <taxon>Flavobacteriaceae</taxon>
    </lineage>
</organism>
<keyword evidence="3" id="KW-1185">Reference proteome</keyword>
<keyword evidence="1" id="KW-0472">Membrane</keyword>
<keyword evidence="1" id="KW-1133">Transmembrane helix</keyword>
<sequence>MIEQEYLKYCLEKIEESLGWKPSAAWKESDFIKLSEIITQKANISISSHTLKRLFGKIKYKKYYNPQQATKDALAKFLEYSDWEAFVFSIKKEKQVTTTKLKSKHKLQKPLVLVIVGVLIVLLGVFLFGNNKNKPLKDTFFKFSLADSVGIVPYTVSVNYNLKDVKFDSTFIDFGFNHPIKGNQTVLLDKNEFMRNFTYQIPGQYVIKLKSEGKNVVKKKVLAKSDGWESFFNPEIAIGDYWLDNKIPKSAMLNNLYYAPRYLDSVGFNTNQVYYLSNRFYNEFNIDGDNFELNAKFKNSEDLGGITCFDFIIRIICENETNNIKLMENGCSQFSGMKIGETVLSGVNKDLSAFKFNLNTWNYLKIKTNNRFAQVYINRNKIFEGSYTKPNGNIVGLEIIFKGSGMLDNLRLKDLKTNKKYINSFK</sequence>
<accession>A0A5C7AEB5</accession>
<protein>
    <recommendedName>
        <fullName evidence="4">PKD domain-containing protein</fullName>
    </recommendedName>
</protein>
<evidence type="ECO:0008006" key="4">
    <source>
        <dbReference type="Google" id="ProtNLM"/>
    </source>
</evidence>
<dbReference type="EMBL" id="VOSC01000033">
    <property type="protein sequence ID" value="TXE06274.1"/>
    <property type="molecule type" value="Genomic_DNA"/>
</dbReference>
<dbReference type="RefSeq" id="WP_147137960.1">
    <property type="nucleotide sequence ID" value="NZ_VOSC01000033.1"/>
</dbReference>
<proteinExistence type="predicted"/>
<name>A0A5C7AEB5_9FLAO</name>
<dbReference type="AlphaFoldDB" id="A0A5C7AEB5"/>
<evidence type="ECO:0000313" key="2">
    <source>
        <dbReference type="EMBL" id="TXE06274.1"/>
    </source>
</evidence>
<dbReference type="OrthoDB" id="639802at2"/>
<dbReference type="Proteomes" id="UP000321790">
    <property type="component" value="Unassembled WGS sequence"/>
</dbReference>
<feature type="transmembrane region" description="Helical" evidence="1">
    <location>
        <begin position="110"/>
        <end position="129"/>
    </location>
</feature>
<evidence type="ECO:0000256" key="1">
    <source>
        <dbReference type="SAM" id="Phobius"/>
    </source>
</evidence>